<accession>A0AAV5N0B8</accession>
<evidence type="ECO:0000313" key="1">
    <source>
        <dbReference type="EMBL" id="GKX54102.1"/>
    </source>
</evidence>
<name>A0AAV5N0B8_9GAMM</name>
<evidence type="ECO:0000313" key="2">
    <source>
        <dbReference type="Proteomes" id="UP001058124"/>
    </source>
</evidence>
<dbReference type="EMBL" id="BRLH01000001">
    <property type="protein sequence ID" value="GKX54102.1"/>
    <property type="molecule type" value="Genomic_DNA"/>
</dbReference>
<dbReference type="Proteomes" id="UP001058124">
    <property type="component" value="Unassembled WGS sequence"/>
</dbReference>
<dbReference type="AlphaFoldDB" id="A0AAV5N0B8"/>
<sequence>MAFALPNGSGVYLASEYEDLVSFTDITNAQNAVVTISDEGAFSAGDIVQIASLWSGIDNVVARVLSASGSSVTLENVDTTNEKRYPVGGGGGSLKKVTSWVELPQITEVSSSGGEQNTVQIQFLSDDTQRNLNTFKSARSQTYTIAHDSGLPIYDLLREYDYNNDTLAVYMYVPKAKETRYWSGTVSFSDTVTTSINQVETVNVVINVQSPAVTFYKDEKINQGS</sequence>
<dbReference type="Pfam" id="PF08813">
    <property type="entry name" value="Phage_tail_3"/>
    <property type="match status" value="1"/>
</dbReference>
<gene>
    <name evidence="1" type="ORF">SOASR030_02140</name>
</gene>
<reference evidence="1" key="1">
    <citation type="submission" date="2022-06" db="EMBL/GenBank/DDBJ databases">
        <title>Draft genome sequences of Leminorella grimontii str. JCM5902.</title>
        <authorList>
            <person name="Wakabayashi Y."/>
            <person name="Kojima K."/>
        </authorList>
    </citation>
    <scope>NUCLEOTIDE SEQUENCE</scope>
    <source>
        <strain evidence="1">JCM 5902</strain>
    </source>
</reference>
<evidence type="ECO:0008006" key="3">
    <source>
        <dbReference type="Google" id="ProtNLM"/>
    </source>
</evidence>
<dbReference type="RefSeq" id="WP_027272704.1">
    <property type="nucleotide sequence ID" value="NZ_BRLH01000001.1"/>
</dbReference>
<organism evidence="1 2">
    <name type="scientific">Leminorella grimontii</name>
    <dbReference type="NCBI Taxonomy" id="82981"/>
    <lineage>
        <taxon>Bacteria</taxon>
        <taxon>Pseudomonadati</taxon>
        <taxon>Pseudomonadota</taxon>
        <taxon>Gammaproteobacteria</taxon>
        <taxon>Enterobacterales</taxon>
        <taxon>Budviciaceae</taxon>
        <taxon>Leminorella</taxon>
    </lineage>
</organism>
<proteinExistence type="predicted"/>
<comment type="caution">
    <text evidence="1">The sequence shown here is derived from an EMBL/GenBank/DDBJ whole genome shotgun (WGS) entry which is preliminary data.</text>
</comment>
<keyword evidence="2" id="KW-1185">Reference proteome</keyword>
<dbReference type="InterPro" id="IPR014918">
    <property type="entry name" value="Phage_tail_3"/>
</dbReference>
<protein>
    <recommendedName>
        <fullName evidence="3">Phage tail protein</fullName>
    </recommendedName>
</protein>